<dbReference type="Gene3D" id="1.10.287.950">
    <property type="entry name" value="Methyl-accepting chemotaxis protein"/>
    <property type="match status" value="1"/>
</dbReference>
<keyword evidence="4" id="KW-0145">Chemotaxis</keyword>
<dbReference type="EMBL" id="AAOW01000007">
    <property type="protein sequence ID" value="EAR61606.1"/>
    <property type="molecule type" value="Genomic_DNA"/>
</dbReference>
<feature type="domain" description="Methyl-accepting transducer" evidence="13">
    <location>
        <begin position="247"/>
        <end position="483"/>
    </location>
</feature>
<dbReference type="GO" id="GO:0007165">
    <property type="term" value="P:signal transduction"/>
    <property type="evidence" value="ECO:0007669"/>
    <property type="project" value="UniProtKB-KW"/>
</dbReference>
<dbReference type="Proteomes" id="UP000002171">
    <property type="component" value="Unassembled WGS sequence"/>
</dbReference>
<proteinExistence type="inferred from homology"/>
<dbReference type="CDD" id="cd11386">
    <property type="entry name" value="MCP_signal"/>
    <property type="match status" value="1"/>
</dbReference>
<dbReference type="SUPFAM" id="SSF58104">
    <property type="entry name" value="Methyl-accepting chemotaxis protein (MCP) signaling domain"/>
    <property type="match status" value="1"/>
</dbReference>
<dbReference type="PANTHER" id="PTHR32089:SF74">
    <property type="entry name" value="METHYL-ACCEPTING CHEMOTAXIS PROTEIN AER"/>
    <property type="match status" value="1"/>
</dbReference>
<dbReference type="PROSITE" id="PS50112">
    <property type="entry name" value="PAS"/>
    <property type="match status" value="1"/>
</dbReference>
<comment type="caution">
    <text evidence="15">The sequence shown here is derived from an EMBL/GenBank/DDBJ whole genome shotgun (WGS) entry which is preliminary data.</text>
</comment>
<dbReference type="FunFam" id="1.10.287.950:FF:000001">
    <property type="entry name" value="Methyl-accepting chemotaxis sensory transducer"/>
    <property type="match status" value="1"/>
</dbReference>
<evidence type="ECO:0000256" key="9">
    <source>
        <dbReference type="ARBA" id="ARBA00023224"/>
    </source>
</evidence>
<dbReference type="SUPFAM" id="SSF55785">
    <property type="entry name" value="PYP-like sensor domain (PAS domain)"/>
    <property type="match status" value="1"/>
</dbReference>
<keyword evidence="9 11" id="KW-0807">Transducer</keyword>
<dbReference type="InterPro" id="IPR001610">
    <property type="entry name" value="PAC"/>
</dbReference>
<keyword evidence="2" id="KW-1003">Cell membrane</keyword>
<keyword evidence="3" id="KW-0488">Methylation</keyword>
<dbReference type="PANTHER" id="PTHR32089">
    <property type="entry name" value="METHYL-ACCEPTING CHEMOTAXIS PROTEIN MCPB"/>
    <property type="match status" value="1"/>
</dbReference>
<keyword evidence="6 12" id="KW-0812">Transmembrane</keyword>
<dbReference type="GO" id="GO:0004888">
    <property type="term" value="F:transmembrane signaling receptor activity"/>
    <property type="evidence" value="ECO:0007669"/>
    <property type="project" value="InterPro"/>
</dbReference>
<dbReference type="OrthoDB" id="5675566at2"/>
<comment type="similarity">
    <text evidence="10">Belongs to the methyl-accepting chemotaxis (MCP) protein family.</text>
</comment>
<feature type="domain" description="PAS" evidence="14">
    <location>
        <begin position="20"/>
        <end position="59"/>
    </location>
</feature>
<evidence type="ECO:0000256" key="1">
    <source>
        <dbReference type="ARBA" id="ARBA00004429"/>
    </source>
</evidence>
<evidence type="ECO:0000256" key="2">
    <source>
        <dbReference type="ARBA" id="ARBA00022475"/>
    </source>
</evidence>
<evidence type="ECO:0000313" key="15">
    <source>
        <dbReference type="EMBL" id="EAR61606.1"/>
    </source>
</evidence>
<sequence>MKSTHTTGVEHKYPEHVRLISTTDTQGIITYANPEFCDVAGFTQEELIGQHHNIVRHPDMPSAAFKDLWQHMKDDQPWMGMVKNRCKNGDHYWVQAYVMPIYGENGAKTGYQSVRTRPTEYQIERAEKVYSKLRTAPPKQVKSQSLAARILMISALMGVLIAAATLLPFGPIVQYLSMLAVFAVSIFSIYRYTQNLNKIGDSADQIYANPLAQLVMADNMHEQGSVELATRMMQARLRTVIGRVEDSIETLNDVMHETDDAVSQTTSGIHQQNAESDMLASAATQMSATAHDIADNTAQTSSATQHASDLADQGKNNIHVMLESISELVDDVQVASASSDELKQQAHSIEQIINIINDIAEQTNLLALNAAIEAARAGDQGRGFAVVADEVRTLAQRTQSSTSEIRTTIDTIQKQVEQTAEAMDRCSEQANKGIQLANEASNSFDQVSHAMTEVSDRCLQVASASEQQSAVSDEISNSILSIRNVASSNMDAAEKTNHACDNLKVLVKDLNSLMKTFAA</sequence>
<dbReference type="NCBIfam" id="TIGR00229">
    <property type="entry name" value="sensory_box"/>
    <property type="match status" value="1"/>
</dbReference>
<accession>A0A7U8C6H2</accession>
<evidence type="ECO:0000256" key="10">
    <source>
        <dbReference type="ARBA" id="ARBA00029447"/>
    </source>
</evidence>
<dbReference type="GO" id="GO:0052131">
    <property type="term" value="P:positive aerotaxis"/>
    <property type="evidence" value="ECO:0007669"/>
    <property type="project" value="UniProtKB-ARBA"/>
</dbReference>
<dbReference type="InterPro" id="IPR000014">
    <property type="entry name" value="PAS"/>
</dbReference>
<keyword evidence="7 12" id="KW-1133">Transmembrane helix</keyword>
<dbReference type="CDD" id="cd00130">
    <property type="entry name" value="PAS"/>
    <property type="match status" value="1"/>
</dbReference>
<dbReference type="PROSITE" id="PS50111">
    <property type="entry name" value="CHEMOTAXIS_TRANSDUC_2"/>
    <property type="match status" value="1"/>
</dbReference>
<dbReference type="PRINTS" id="PR00260">
    <property type="entry name" value="CHEMTRNSDUCR"/>
</dbReference>
<keyword evidence="5" id="KW-0997">Cell inner membrane</keyword>
<dbReference type="SMART" id="SM00283">
    <property type="entry name" value="MA"/>
    <property type="match status" value="1"/>
</dbReference>
<feature type="transmembrane region" description="Helical" evidence="12">
    <location>
        <begin position="172"/>
        <end position="190"/>
    </location>
</feature>
<comment type="subcellular location">
    <subcellularLocation>
        <location evidence="1">Cell inner membrane</location>
        <topology evidence="1">Multi-pass membrane protein</topology>
    </subcellularLocation>
</comment>
<dbReference type="InterPro" id="IPR035965">
    <property type="entry name" value="PAS-like_dom_sf"/>
</dbReference>
<protein>
    <submittedName>
        <fullName evidence="15">Methyl-accepting chemotaxis protein</fullName>
    </submittedName>
</protein>
<evidence type="ECO:0000256" key="11">
    <source>
        <dbReference type="PROSITE-ProRule" id="PRU00284"/>
    </source>
</evidence>
<keyword evidence="16" id="KW-1185">Reference proteome</keyword>
<dbReference type="AlphaFoldDB" id="A0A7U8C6H2"/>
<dbReference type="InterPro" id="IPR004089">
    <property type="entry name" value="MCPsignal_dom"/>
</dbReference>
<dbReference type="SMART" id="SM00086">
    <property type="entry name" value="PAC"/>
    <property type="match status" value="1"/>
</dbReference>
<evidence type="ECO:0000259" key="13">
    <source>
        <dbReference type="PROSITE" id="PS50111"/>
    </source>
</evidence>
<dbReference type="Pfam" id="PF08447">
    <property type="entry name" value="PAS_3"/>
    <property type="match status" value="1"/>
</dbReference>
<dbReference type="InterPro" id="IPR013655">
    <property type="entry name" value="PAS_fold_3"/>
</dbReference>
<evidence type="ECO:0000256" key="8">
    <source>
        <dbReference type="ARBA" id="ARBA00023136"/>
    </source>
</evidence>
<gene>
    <name evidence="15" type="ORF">MED92_13166</name>
</gene>
<name>A0A7U8C6H2_NEPCE</name>
<evidence type="ECO:0000256" key="4">
    <source>
        <dbReference type="ARBA" id="ARBA00022500"/>
    </source>
</evidence>
<organism evidence="15 16">
    <name type="scientific">Neptuniibacter caesariensis</name>
    <dbReference type="NCBI Taxonomy" id="207954"/>
    <lineage>
        <taxon>Bacteria</taxon>
        <taxon>Pseudomonadati</taxon>
        <taxon>Pseudomonadota</taxon>
        <taxon>Gammaproteobacteria</taxon>
        <taxon>Oceanospirillales</taxon>
        <taxon>Oceanospirillaceae</taxon>
        <taxon>Neptuniibacter</taxon>
    </lineage>
</organism>
<dbReference type="Pfam" id="PF00015">
    <property type="entry name" value="MCPsignal"/>
    <property type="match status" value="1"/>
</dbReference>
<reference evidence="15 16" key="1">
    <citation type="submission" date="2006-02" db="EMBL/GenBank/DDBJ databases">
        <authorList>
            <person name="Pinhassi J."/>
            <person name="Pedros-Alio C."/>
            <person name="Ferriera S."/>
            <person name="Johnson J."/>
            <person name="Kravitz S."/>
            <person name="Halpern A."/>
            <person name="Remington K."/>
            <person name="Beeson K."/>
            <person name="Tran B."/>
            <person name="Rogers Y.-H."/>
            <person name="Friedman R."/>
            <person name="Venter J.C."/>
        </authorList>
    </citation>
    <scope>NUCLEOTIDE SEQUENCE [LARGE SCALE GENOMIC DNA]</scope>
    <source>
        <strain evidence="15 16">MED92</strain>
    </source>
</reference>
<dbReference type="RefSeq" id="WP_007020247.1">
    <property type="nucleotide sequence ID" value="NZ_CH724125.1"/>
</dbReference>
<evidence type="ECO:0000256" key="5">
    <source>
        <dbReference type="ARBA" id="ARBA00022519"/>
    </source>
</evidence>
<evidence type="ECO:0000313" key="16">
    <source>
        <dbReference type="Proteomes" id="UP000002171"/>
    </source>
</evidence>
<dbReference type="GO" id="GO:0005886">
    <property type="term" value="C:plasma membrane"/>
    <property type="evidence" value="ECO:0007669"/>
    <property type="project" value="UniProtKB-SubCell"/>
</dbReference>
<dbReference type="FunFam" id="3.30.450.20:FF:000046">
    <property type="entry name" value="Aerotaxis sensor receptor"/>
    <property type="match status" value="1"/>
</dbReference>
<feature type="transmembrane region" description="Helical" evidence="12">
    <location>
        <begin position="146"/>
        <end position="166"/>
    </location>
</feature>
<dbReference type="InterPro" id="IPR004090">
    <property type="entry name" value="Chemotax_Me-accpt_rcpt"/>
</dbReference>
<evidence type="ECO:0000256" key="3">
    <source>
        <dbReference type="ARBA" id="ARBA00022481"/>
    </source>
</evidence>
<evidence type="ECO:0000256" key="12">
    <source>
        <dbReference type="SAM" id="Phobius"/>
    </source>
</evidence>
<dbReference type="Gene3D" id="3.30.450.20">
    <property type="entry name" value="PAS domain"/>
    <property type="match status" value="1"/>
</dbReference>
<evidence type="ECO:0000256" key="6">
    <source>
        <dbReference type="ARBA" id="ARBA00022692"/>
    </source>
</evidence>
<evidence type="ECO:0000256" key="7">
    <source>
        <dbReference type="ARBA" id="ARBA00022989"/>
    </source>
</evidence>
<evidence type="ECO:0000259" key="14">
    <source>
        <dbReference type="PROSITE" id="PS50112"/>
    </source>
</evidence>
<keyword evidence="8 12" id="KW-0472">Membrane</keyword>